<gene>
    <name evidence="1" type="ORF">MUN82_10240</name>
</gene>
<proteinExistence type="predicted"/>
<dbReference type="EMBL" id="CP095053">
    <property type="protein sequence ID" value="UOR07456.1"/>
    <property type="molecule type" value="Genomic_DNA"/>
</dbReference>
<sequence length="319" mass="34661">MVAWYATRDAVLAHANLFKAIALGTLAQYFEQAPVNSDRSGQATFVPRAQLLAEAIRLLNEAQQLITTTAPSAEFTTKVTASTLDLANTINAHRARYNLAAGNYAEAAAAAAVVNLSSRSTFQYNPQNPNPIYQSIVLGRNFRPRNLFGVPAALVNRRDARLCFYLTNPTDVVSDPVLGRDTLRSVAGSFTTQSTAIPVYLPDEMRLIQAEAIVRQNGDLAQAVTLINAVRTQASSADAFGVGASLPAYAGAVTADALLAEIYRQRAAELFMTGLRLPDSRRLSRPIPLALLVERTRNFYPYPQQERLTNPNVPTDPAI</sequence>
<dbReference type="RefSeq" id="WP_245097214.1">
    <property type="nucleotide sequence ID" value="NZ_CP095053.1"/>
</dbReference>
<dbReference type="Gene3D" id="1.25.40.390">
    <property type="match status" value="1"/>
</dbReference>
<evidence type="ECO:0000313" key="1">
    <source>
        <dbReference type="EMBL" id="UOR07456.1"/>
    </source>
</evidence>
<name>A0A8T9T5V2_9BACT</name>
<dbReference type="SUPFAM" id="SSF48452">
    <property type="entry name" value="TPR-like"/>
    <property type="match status" value="1"/>
</dbReference>
<dbReference type="Proteomes" id="UP000829925">
    <property type="component" value="Chromosome"/>
</dbReference>
<organism evidence="1 2">
    <name type="scientific">Hymenobacter aerilatus</name>
    <dbReference type="NCBI Taxonomy" id="2932251"/>
    <lineage>
        <taxon>Bacteria</taxon>
        <taxon>Pseudomonadati</taxon>
        <taxon>Bacteroidota</taxon>
        <taxon>Cytophagia</taxon>
        <taxon>Cytophagales</taxon>
        <taxon>Hymenobacteraceae</taxon>
        <taxon>Hymenobacter</taxon>
    </lineage>
</organism>
<dbReference type="InterPro" id="IPR011990">
    <property type="entry name" value="TPR-like_helical_dom_sf"/>
</dbReference>
<protein>
    <submittedName>
        <fullName evidence="1">RagB/SusD family nutrient uptake outer membrane protein</fullName>
    </submittedName>
</protein>
<accession>A0A8T9T5V2</accession>
<keyword evidence="2" id="KW-1185">Reference proteome</keyword>
<dbReference type="KEGG" id="haei:MUN82_10240"/>
<evidence type="ECO:0000313" key="2">
    <source>
        <dbReference type="Proteomes" id="UP000829925"/>
    </source>
</evidence>
<dbReference type="AlphaFoldDB" id="A0A8T9T5V2"/>
<reference evidence="1 2" key="1">
    <citation type="submission" date="2022-04" db="EMBL/GenBank/DDBJ databases">
        <title>Hymenobacter sp. isolated from the air.</title>
        <authorList>
            <person name="Won M."/>
            <person name="Lee C.-M."/>
            <person name="Woen H.-Y."/>
            <person name="Kwon S.-W."/>
        </authorList>
    </citation>
    <scope>NUCLEOTIDE SEQUENCE [LARGE SCALE GENOMIC DNA]</scope>
    <source>
        <strain evidence="2">5413 J-13</strain>
    </source>
</reference>